<keyword evidence="4 12" id="KW-0812">Transmembrane</keyword>
<feature type="region of interest" description="Disordered" evidence="13">
    <location>
        <begin position="1"/>
        <end position="20"/>
    </location>
</feature>
<feature type="transmembrane region" description="Helical" evidence="14">
    <location>
        <begin position="29"/>
        <end position="54"/>
    </location>
</feature>
<feature type="transmembrane region" description="Helical" evidence="14">
    <location>
        <begin position="203"/>
        <end position="222"/>
    </location>
</feature>
<dbReference type="GO" id="GO:0008188">
    <property type="term" value="F:neuropeptide receptor activity"/>
    <property type="evidence" value="ECO:0007669"/>
    <property type="project" value="UniProtKB-ARBA"/>
</dbReference>
<evidence type="ECO:0000256" key="14">
    <source>
        <dbReference type="SAM" id="Phobius"/>
    </source>
</evidence>
<evidence type="ECO:0000259" key="15">
    <source>
        <dbReference type="PROSITE" id="PS50262"/>
    </source>
</evidence>
<evidence type="ECO:0000256" key="2">
    <source>
        <dbReference type="ARBA" id="ARBA00010663"/>
    </source>
</evidence>
<comment type="similarity">
    <text evidence="2 12">Belongs to the G-protein coupled receptor 1 family.</text>
</comment>
<dbReference type="GeneID" id="663657"/>
<evidence type="ECO:0000256" key="9">
    <source>
        <dbReference type="ARBA" id="ARBA00023170"/>
    </source>
</evidence>
<evidence type="ECO:0000256" key="1">
    <source>
        <dbReference type="ARBA" id="ARBA00004651"/>
    </source>
</evidence>
<dbReference type="SUPFAM" id="SSF81321">
    <property type="entry name" value="Family A G protein-coupled receptor-like"/>
    <property type="match status" value="1"/>
</dbReference>
<dbReference type="GO" id="GO:0005886">
    <property type="term" value="C:plasma membrane"/>
    <property type="evidence" value="ECO:0007669"/>
    <property type="project" value="UniProtKB-SubCell"/>
</dbReference>
<comment type="subcellular location">
    <subcellularLocation>
        <location evidence="1">Cell membrane</location>
        <topology evidence="1">Multi-pass membrane protein</topology>
    </subcellularLocation>
</comment>
<keyword evidence="3" id="KW-1003">Cell membrane</keyword>
<dbReference type="OrthoDB" id="10049706at2759"/>
<feature type="transmembrane region" description="Helical" evidence="14">
    <location>
        <begin position="110"/>
        <end position="129"/>
    </location>
</feature>
<reference evidence="16" key="1">
    <citation type="submission" date="2010-12" db="EMBL/GenBank/DDBJ databases">
        <title>Characterization of CCHamide receptors in Tribolium castaneum.</title>
        <authorList>
            <person name="Poulsen L.D."/>
            <person name="Williamson M.R."/>
            <person name="Hansen K.K."/>
            <person name="Hauser F."/>
            <person name="Grimmelikhuijzen C.J.P."/>
        </authorList>
    </citation>
    <scope>NUCLEOTIDE SEQUENCE</scope>
</reference>
<feature type="domain" description="G-protein coupled receptors family 1 profile" evidence="15">
    <location>
        <begin position="45"/>
        <end position="311"/>
    </location>
</feature>
<evidence type="ECO:0000256" key="12">
    <source>
        <dbReference type="RuleBase" id="RU000688"/>
    </source>
</evidence>
<protein>
    <submittedName>
        <fullName evidence="16">CCHamide receptor 2</fullName>
    </submittedName>
</protein>
<dbReference type="InterPro" id="IPR017452">
    <property type="entry name" value="GPCR_Rhodpsn_7TM"/>
</dbReference>
<dbReference type="Gene3D" id="1.20.1070.10">
    <property type="entry name" value="Rhodopsin 7-helix transmembrane proteins"/>
    <property type="match status" value="1"/>
</dbReference>
<dbReference type="PANTHER" id="PTHR45695:SF24">
    <property type="entry name" value="NEUROPEPTIDE CCHAMIDE-2 RECEPTOR"/>
    <property type="match status" value="1"/>
</dbReference>
<keyword evidence="8" id="KW-1015">Disulfide bond</keyword>
<dbReference type="RefSeq" id="NP_001280522.1">
    <property type="nucleotide sequence ID" value="NM_001293593.1"/>
</dbReference>
<sequence length="423" mass="48145">MDLSNNSYVSTTVDPESSYTPYPERPETYIVPVVFFIIFIVGVLGNGTLVVIFLRHRAMRNVPNTYIFSLALADLLVIITCVPFTSIVYTLESWPWGVVMCKVSETSKDISIGVSVFTLTALSAERYCAIVNPLRRLQTKPMTVISAGMIWLLATVLALPDAICSRLHVIDLDKPNTSIVICSPFPSITPTRYSQYNIALKSLIYYIIPLCIIACFYVLMAIRLHASANDMPGEVRGAQSLAQAKARRHVARMVLIFVFLFFICFLPHHVFILWFHLYPLAQDAYNDFWHVLKIIGFCLSFLNSCVNPVALYCVSGVFRAHFNRYLCCQDPRWPRNAMSGANCETSFNSTYRRHTQRKWWIRQGTTIENPSIYRKNTLAKRNIQESNLINIDTSNKNQLNEIGMKNTLILRSEMQLDRGGFCS</sequence>
<keyword evidence="10" id="KW-0325">Glycoprotein</keyword>
<dbReference type="Pfam" id="PF00001">
    <property type="entry name" value="7tm_1"/>
    <property type="match status" value="1"/>
</dbReference>
<evidence type="ECO:0000256" key="5">
    <source>
        <dbReference type="ARBA" id="ARBA00022989"/>
    </source>
</evidence>
<dbReference type="PRINTS" id="PR00358">
    <property type="entry name" value="BOMBESINR"/>
</dbReference>
<proteinExistence type="evidence at transcript level"/>
<evidence type="ECO:0000256" key="7">
    <source>
        <dbReference type="ARBA" id="ARBA00023136"/>
    </source>
</evidence>
<dbReference type="PRINTS" id="PR00237">
    <property type="entry name" value="GPCRRHODOPSN"/>
</dbReference>
<dbReference type="CDD" id="cd15927">
    <property type="entry name" value="7tmA_Bombesin_R-like"/>
    <property type="match status" value="1"/>
</dbReference>
<dbReference type="AlphaFoldDB" id="V9I0H3"/>
<evidence type="ECO:0000256" key="3">
    <source>
        <dbReference type="ARBA" id="ARBA00022475"/>
    </source>
</evidence>
<evidence type="ECO:0000256" key="11">
    <source>
        <dbReference type="ARBA" id="ARBA00023224"/>
    </source>
</evidence>
<dbReference type="KEGG" id="tca:663657"/>
<dbReference type="PANTHER" id="PTHR45695">
    <property type="entry name" value="LEUCOKININ RECEPTOR-RELATED"/>
    <property type="match status" value="1"/>
</dbReference>
<dbReference type="EMBL" id="HQ703464">
    <property type="protein sequence ID" value="ADZ15314.1"/>
    <property type="molecule type" value="mRNA"/>
</dbReference>
<feature type="transmembrane region" description="Helical" evidence="14">
    <location>
        <begin position="294"/>
        <end position="314"/>
    </location>
</feature>
<evidence type="ECO:0000256" key="10">
    <source>
        <dbReference type="ARBA" id="ARBA00023180"/>
    </source>
</evidence>
<dbReference type="InterPro" id="IPR000276">
    <property type="entry name" value="GPCR_Rhodpsn"/>
</dbReference>
<organism evidence="16">
    <name type="scientific">Tribolium castaneum</name>
    <name type="common">Red flour beetle</name>
    <dbReference type="NCBI Taxonomy" id="7070"/>
    <lineage>
        <taxon>Eukaryota</taxon>
        <taxon>Metazoa</taxon>
        <taxon>Ecdysozoa</taxon>
        <taxon>Arthropoda</taxon>
        <taxon>Hexapoda</taxon>
        <taxon>Insecta</taxon>
        <taxon>Pterygota</taxon>
        <taxon>Neoptera</taxon>
        <taxon>Endopterygota</taxon>
        <taxon>Coleoptera</taxon>
        <taxon>Polyphaga</taxon>
        <taxon>Cucujiformia</taxon>
        <taxon>Tenebrionidae</taxon>
        <taxon>Tenebrionidae incertae sedis</taxon>
        <taxon>Tribolium</taxon>
    </lineage>
</organism>
<keyword evidence="9 12" id="KW-0675">Receptor</keyword>
<feature type="transmembrane region" description="Helical" evidence="14">
    <location>
        <begin position="66"/>
        <end position="90"/>
    </location>
</feature>
<evidence type="ECO:0000256" key="6">
    <source>
        <dbReference type="ARBA" id="ARBA00023040"/>
    </source>
</evidence>
<keyword evidence="11 12" id="KW-0807">Transducer</keyword>
<name>V9I0H3_TRICA</name>
<feature type="transmembrane region" description="Helical" evidence="14">
    <location>
        <begin position="253"/>
        <end position="274"/>
    </location>
</feature>
<evidence type="ECO:0000256" key="13">
    <source>
        <dbReference type="SAM" id="MobiDB-lite"/>
    </source>
</evidence>
<keyword evidence="6 12" id="KW-0297">G-protein coupled receptor</keyword>
<accession>V9I0H3</accession>
<feature type="transmembrane region" description="Helical" evidence="14">
    <location>
        <begin position="141"/>
        <end position="159"/>
    </location>
</feature>
<evidence type="ECO:0000313" key="16">
    <source>
        <dbReference type="EMBL" id="ADZ15314.1"/>
    </source>
</evidence>
<keyword evidence="7 14" id="KW-0472">Membrane</keyword>
<keyword evidence="5 14" id="KW-1133">Transmembrane helix</keyword>
<evidence type="ECO:0000256" key="8">
    <source>
        <dbReference type="ARBA" id="ARBA00023157"/>
    </source>
</evidence>
<dbReference type="InterPro" id="IPR001556">
    <property type="entry name" value="Bombsn_rcpt-like"/>
</dbReference>
<evidence type="ECO:0000256" key="4">
    <source>
        <dbReference type="ARBA" id="ARBA00022692"/>
    </source>
</evidence>
<dbReference type="PROSITE" id="PS50262">
    <property type="entry name" value="G_PROTEIN_RECEP_F1_2"/>
    <property type="match status" value="1"/>
</dbReference>
<dbReference type="PROSITE" id="PS00237">
    <property type="entry name" value="G_PROTEIN_RECEP_F1_1"/>
    <property type="match status" value="1"/>
</dbReference>
<dbReference type="FunFam" id="1.20.1070.10:FF:000286">
    <property type="entry name" value="Neuropeptide CCHamide-1 receptor"/>
    <property type="match status" value="1"/>
</dbReference>